<dbReference type="InterPro" id="IPR017896">
    <property type="entry name" value="4Fe4S_Fe-S-bd"/>
</dbReference>
<dbReference type="OrthoDB" id="9803319at2"/>
<keyword evidence="4 6" id="KW-0408">Iron</keyword>
<dbReference type="SUPFAM" id="SSF54862">
    <property type="entry name" value="4Fe-4S ferredoxins"/>
    <property type="match status" value="1"/>
</dbReference>
<keyword evidence="2 6" id="KW-0479">Metal-binding</keyword>
<keyword evidence="5 6" id="KW-0411">Iron-sulfur</keyword>
<dbReference type="EMBL" id="LTAY01000059">
    <property type="protein sequence ID" value="OPX47067.1"/>
    <property type="molecule type" value="Genomic_DNA"/>
</dbReference>
<dbReference type="PANTHER" id="PTHR36923:SF3">
    <property type="entry name" value="FERREDOXIN"/>
    <property type="match status" value="1"/>
</dbReference>
<dbReference type="GO" id="GO:0051536">
    <property type="term" value="F:iron-sulfur cluster binding"/>
    <property type="evidence" value="ECO:0007669"/>
    <property type="project" value="UniProtKB-KW"/>
</dbReference>
<evidence type="ECO:0000256" key="3">
    <source>
        <dbReference type="ARBA" id="ARBA00022982"/>
    </source>
</evidence>
<gene>
    <name evidence="8" type="primary">fdx_2</name>
    <name evidence="8" type="ORF">CLTHE_23060</name>
</gene>
<proteinExistence type="predicted"/>
<evidence type="ECO:0000256" key="1">
    <source>
        <dbReference type="ARBA" id="ARBA00022448"/>
    </source>
</evidence>
<dbReference type="InterPro" id="IPR001080">
    <property type="entry name" value="3Fe4S_ferredoxin"/>
</dbReference>
<evidence type="ECO:0000259" key="7">
    <source>
        <dbReference type="PROSITE" id="PS51379"/>
    </source>
</evidence>
<dbReference type="AlphaFoldDB" id="A0A1V4SV16"/>
<evidence type="ECO:0000256" key="4">
    <source>
        <dbReference type="ARBA" id="ARBA00023004"/>
    </source>
</evidence>
<evidence type="ECO:0000256" key="5">
    <source>
        <dbReference type="ARBA" id="ARBA00023014"/>
    </source>
</evidence>
<dbReference type="PROSITE" id="PS51379">
    <property type="entry name" value="4FE4S_FER_2"/>
    <property type="match status" value="1"/>
</dbReference>
<dbReference type="InterPro" id="IPR051269">
    <property type="entry name" value="Fe-S_cluster_ET"/>
</dbReference>
<organism evidence="8 9">
    <name type="scientific">Clostridium thermobutyricum DSM 4928</name>
    <dbReference type="NCBI Taxonomy" id="1121339"/>
    <lineage>
        <taxon>Bacteria</taxon>
        <taxon>Bacillati</taxon>
        <taxon>Bacillota</taxon>
        <taxon>Clostridia</taxon>
        <taxon>Eubacteriales</taxon>
        <taxon>Clostridiaceae</taxon>
        <taxon>Clostridium</taxon>
    </lineage>
</organism>
<dbReference type="GO" id="GO:0005506">
    <property type="term" value="F:iron ion binding"/>
    <property type="evidence" value="ECO:0007669"/>
    <property type="project" value="UniProtKB-UniRule"/>
</dbReference>
<evidence type="ECO:0000313" key="8">
    <source>
        <dbReference type="EMBL" id="OPX47067.1"/>
    </source>
</evidence>
<evidence type="ECO:0000256" key="6">
    <source>
        <dbReference type="RuleBase" id="RU368020"/>
    </source>
</evidence>
<comment type="caution">
    <text evidence="8">The sequence shown here is derived from an EMBL/GenBank/DDBJ whole genome shotgun (WGS) entry which is preliminary data.</text>
</comment>
<dbReference type="GO" id="GO:0009055">
    <property type="term" value="F:electron transfer activity"/>
    <property type="evidence" value="ECO:0007669"/>
    <property type="project" value="UniProtKB-UniRule"/>
</dbReference>
<dbReference type="Pfam" id="PF13370">
    <property type="entry name" value="Fer4_13"/>
    <property type="match status" value="1"/>
</dbReference>
<dbReference type="PRINTS" id="PR00352">
    <property type="entry name" value="3FE4SFRDOXIN"/>
</dbReference>
<dbReference type="PANTHER" id="PTHR36923">
    <property type="entry name" value="FERREDOXIN"/>
    <property type="match status" value="1"/>
</dbReference>
<dbReference type="Proteomes" id="UP000191448">
    <property type="component" value="Unassembled WGS sequence"/>
</dbReference>
<feature type="domain" description="4Fe-4S ferredoxin-type" evidence="7">
    <location>
        <begin position="1"/>
        <end position="29"/>
    </location>
</feature>
<name>A0A1V4SV16_9CLOT</name>
<protein>
    <recommendedName>
        <fullName evidence="6">Ferredoxin</fullName>
    </recommendedName>
</protein>
<accession>A0A1V4SV16</accession>
<comment type="function">
    <text evidence="6">Ferredoxins are iron-sulfur proteins that transfer electrons in a wide variety of metabolic reactions.</text>
</comment>
<sequence length="62" mass="6529">MHAEVDKDTCIGCGLCPTLCEEVFEMDDDGKAVAKAEPSSDDIIAKAKDAEVSCPVNAITVE</sequence>
<dbReference type="RefSeq" id="WP_002599018.1">
    <property type="nucleotide sequence ID" value="NZ_LTAY01000059.1"/>
</dbReference>
<evidence type="ECO:0000313" key="9">
    <source>
        <dbReference type="Proteomes" id="UP000191448"/>
    </source>
</evidence>
<reference evidence="8 9" key="1">
    <citation type="submission" date="2016-02" db="EMBL/GenBank/DDBJ databases">
        <title>Genome sequence of Clostridium thermobutyricum DSM 4928.</title>
        <authorList>
            <person name="Poehlein A."/>
            <person name="Daniel R."/>
        </authorList>
    </citation>
    <scope>NUCLEOTIDE SEQUENCE [LARGE SCALE GENOMIC DNA]</scope>
    <source>
        <strain evidence="8 9">DSM 4928</strain>
    </source>
</reference>
<evidence type="ECO:0000256" key="2">
    <source>
        <dbReference type="ARBA" id="ARBA00022723"/>
    </source>
</evidence>
<keyword evidence="1 6" id="KW-0813">Transport</keyword>
<keyword evidence="3 6" id="KW-0249">Electron transport</keyword>
<dbReference type="Gene3D" id="3.30.70.20">
    <property type="match status" value="1"/>
</dbReference>